<dbReference type="InterPro" id="IPR018289">
    <property type="entry name" value="MULE_transposase_dom"/>
</dbReference>
<name>A0ABD2VWZ0_9HYME</name>
<sequence length="269" mass="30876">MRLLQDVPLPVLAELPDRENVKQIIQRERKKNVPANPRTLEELLDIPDQFRKTKVGEPFLIYDSFEDENAAGTDRIIVFSTKENLSDLARSRIWYVDGTFKTAPSIFHQLFVIMGLTQQYVNGMELNIALLYVYALMKSKTQLSYAKVFEVTSSTAENLGIAVIPPEIIMCDFELSIIKAATTRFGLIVRGCLFHLCQSIYRHVQSEGLQQKYNDQEDRSIKEATQMMAALAFVPETSVLEHFDTFMDEISSREETEDFLPIADYFDVR</sequence>
<dbReference type="EMBL" id="JBJJXI010000159">
    <property type="protein sequence ID" value="KAL3385240.1"/>
    <property type="molecule type" value="Genomic_DNA"/>
</dbReference>
<evidence type="ECO:0000259" key="1">
    <source>
        <dbReference type="Pfam" id="PF10551"/>
    </source>
</evidence>
<keyword evidence="3" id="KW-1185">Reference proteome</keyword>
<evidence type="ECO:0000313" key="2">
    <source>
        <dbReference type="EMBL" id="KAL3385240.1"/>
    </source>
</evidence>
<dbReference type="PANTHER" id="PTHR47160:SF8">
    <property type="entry name" value="MULE TRANSPOSASE DOMAIN-CONTAINING PROTEIN"/>
    <property type="match status" value="1"/>
</dbReference>
<evidence type="ECO:0000313" key="3">
    <source>
        <dbReference type="Proteomes" id="UP001627154"/>
    </source>
</evidence>
<gene>
    <name evidence="2" type="ORF">TKK_019225</name>
</gene>
<dbReference type="Proteomes" id="UP001627154">
    <property type="component" value="Unassembled WGS sequence"/>
</dbReference>
<feature type="domain" description="MULE transposase" evidence="1">
    <location>
        <begin position="93"/>
        <end position="198"/>
    </location>
</feature>
<dbReference type="PANTHER" id="PTHR47160">
    <property type="entry name" value="PUTATIVE-RELATED"/>
    <property type="match status" value="1"/>
</dbReference>
<dbReference type="Pfam" id="PF10551">
    <property type="entry name" value="MULE"/>
    <property type="match status" value="1"/>
</dbReference>
<comment type="caution">
    <text evidence="2">The sequence shown here is derived from an EMBL/GenBank/DDBJ whole genome shotgun (WGS) entry which is preliminary data.</text>
</comment>
<organism evidence="2 3">
    <name type="scientific">Trichogramma kaykai</name>
    <dbReference type="NCBI Taxonomy" id="54128"/>
    <lineage>
        <taxon>Eukaryota</taxon>
        <taxon>Metazoa</taxon>
        <taxon>Ecdysozoa</taxon>
        <taxon>Arthropoda</taxon>
        <taxon>Hexapoda</taxon>
        <taxon>Insecta</taxon>
        <taxon>Pterygota</taxon>
        <taxon>Neoptera</taxon>
        <taxon>Endopterygota</taxon>
        <taxon>Hymenoptera</taxon>
        <taxon>Apocrita</taxon>
        <taxon>Proctotrupomorpha</taxon>
        <taxon>Chalcidoidea</taxon>
        <taxon>Trichogrammatidae</taxon>
        <taxon>Trichogramma</taxon>
    </lineage>
</organism>
<proteinExistence type="predicted"/>
<accession>A0ABD2VWZ0</accession>
<reference evidence="2 3" key="1">
    <citation type="journal article" date="2024" name="bioRxiv">
        <title>A reference genome for Trichogramma kaykai: A tiny desert-dwelling parasitoid wasp with competing sex-ratio distorters.</title>
        <authorList>
            <person name="Culotta J."/>
            <person name="Lindsey A.R."/>
        </authorList>
    </citation>
    <scope>NUCLEOTIDE SEQUENCE [LARGE SCALE GENOMIC DNA]</scope>
    <source>
        <strain evidence="2 3">KSX58</strain>
    </source>
</reference>
<dbReference type="AlphaFoldDB" id="A0ABD2VWZ0"/>
<protein>
    <recommendedName>
        <fullName evidence="1">MULE transposase domain-containing protein</fullName>
    </recommendedName>
</protein>